<evidence type="ECO:0000256" key="2">
    <source>
        <dbReference type="PROSITE-ProRule" id="PRU00285"/>
    </source>
</evidence>
<dbReference type="InterPro" id="IPR031107">
    <property type="entry name" value="Small_HSP"/>
</dbReference>
<dbReference type="EMBL" id="KN824286">
    <property type="protein sequence ID" value="KIM29994.1"/>
    <property type="molecule type" value="Genomic_DNA"/>
</dbReference>
<evidence type="ECO:0000256" key="3">
    <source>
        <dbReference type="RuleBase" id="RU003616"/>
    </source>
</evidence>
<dbReference type="Proteomes" id="UP000054097">
    <property type="component" value="Unassembled WGS sequence"/>
</dbReference>
<keyword evidence="7" id="KW-1185">Reference proteome</keyword>
<name>A0A0C3BCY0_SERVB</name>
<dbReference type="InterPro" id="IPR002068">
    <property type="entry name" value="A-crystallin/Hsp20_dom"/>
</dbReference>
<feature type="domain" description="SHSP" evidence="5">
    <location>
        <begin position="40"/>
        <end position="183"/>
    </location>
</feature>
<keyword evidence="1" id="KW-0346">Stress response</keyword>
<feature type="compositionally biased region" description="Polar residues" evidence="4">
    <location>
        <begin position="128"/>
        <end position="139"/>
    </location>
</feature>
<dbReference type="STRING" id="933852.A0A0C3BCY0"/>
<sequence length="183" mass="20150">MSLSRALFNEFRPFFHMMDDPFSMDPDYSALSRQRRADPYNWQSTTPALNLSEENDTYIIEAEVPGVRKENLDLKVGDGGRSLTIEGRVFSRQHSAGAGRSGEAKEKAASPPAGKSSDAVARTDDSNKQVATSPESSGVRTFTRTVWLPQRVDANNIEAKLDHGVLTVKAVKAKDEAIRIPVQ</sequence>
<proteinExistence type="inferred from homology"/>
<dbReference type="CDD" id="cd06464">
    <property type="entry name" value="ACD_sHsps-like"/>
    <property type="match status" value="1"/>
</dbReference>
<dbReference type="SUPFAM" id="SSF49764">
    <property type="entry name" value="HSP20-like chaperones"/>
    <property type="match status" value="1"/>
</dbReference>
<feature type="region of interest" description="Disordered" evidence="4">
    <location>
        <begin position="86"/>
        <end position="139"/>
    </location>
</feature>
<comment type="similarity">
    <text evidence="2 3">Belongs to the small heat shock protein (HSP20) family.</text>
</comment>
<dbReference type="InterPro" id="IPR008978">
    <property type="entry name" value="HSP20-like_chaperone"/>
</dbReference>
<gene>
    <name evidence="6" type="ORF">M408DRAFT_328427</name>
</gene>
<dbReference type="HOGENOM" id="CLU_046737_1_3_1"/>
<dbReference type="OrthoDB" id="1431247at2759"/>
<dbReference type="Pfam" id="PF00011">
    <property type="entry name" value="HSP20"/>
    <property type="match status" value="1"/>
</dbReference>
<evidence type="ECO:0000313" key="7">
    <source>
        <dbReference type="Proteomes" id="UP000054097"/>
    </source>
</evidence>
<evidence type="ECO:0000259" key="5">
    <source>
        <dbReference type="PROSITE" id="PS01031"/>
    </source>
</evidence>
<evidence type="ECO:0000256" key="1">
    <source>
        <dbReference type="ARBA" id="ARBA00023016"/>
    </source>
</evidence>
<dbReference type="PANTHER" id="PTHR11527">
    <property type="entry name" value="HEAT-SHOCK PROTEIN 20 FAMILY MEMBER"/>
    <property type="match status" value="1"/>
</dbReference>
<dbReference type="PROSITE" id="PS01031">
    <property type="entry name" value="SHSP"/>
    <property type="match status" value="1"/>
</dbReference>
<protein>
    <recommendedName>
        <fullName evidence="5">SHSP domain-containing protein</fullName>
    </recommendedName>
</protein>
<evidence type="ECO:0000256" key="4">
    <source>
        <dbReference type="SAM" id="MobiDB-lite"/>
    </source>
</evidence>
<dbReference type="AlphaFoldDB" id="A0A0C3BCY0"/>
<reference evidence="6 7" key="1">
    <citation type="submission" date="2014-04" db="EMBL/GenBank/DDBJ databases">
        <authorList>
            <consortium name="DOE Joint Genome Institute"/>
            <person name="Kuo A."/>
            <person name="Zuccaro A."/>
            <person name="Kohler A."/>
            <person name="Nagy L.G."/>
            <person name="Floudas D."/>
            <person name="Copeland A."/>
            <person name="Barry K.W."/>
            <person name="Cichocki N."/>
            <person name="Veneault-Fourrey C."/>
            <person name="LaButti K."/>
            <person name="Lindquist E.A."/>
            <person name="Lipzen A."/>
            <person name="Lundell T."/>
            <person name="Morin E."/>
            <person name="Murat C."/>
            <person name="Sun H."/>
            <person name="Tunlid A."/>
            <person name="Henrissat B."/>
            <person name="Grigoriev I.V."/>
            <person name="Hibbett D.S."/>
            <person name="Martin F."/>
            <person name="Nordberg H.P."/>
            <person name="Cantor M.N."/>
            <person name="Hua S.X."/>
        </authorList>
    </citation>
    <scope>NUCLEOTIDE SEQUENCE [LARGE SCALE GENOMIC DNA]</scope>
    <source>
        <strain evidence="6 7">MAFF 305830</strain>
    </source>
</reference>
<organism evidence="6 7">
    <name type="scientific">Serendipita vermifera MAFF 305830</name>
    <dbReference type="NCBI Taxonomy" id="933852"/>
    <lineage>
        <taxon>Eukaryota</taxon>
        <taxon>Fungi</taxon>
        <taxon>Dikarya</taxon>
        <taxon>Basidiomycota</taxon>
        <taxon>Agaricomycotina</taxon>
        <taxon>Agaricomycetes</taxon>
        <taxon>Sebacinales</taxon>
        <taxon>Serendipitaceae</taxon>
        <taxon>Serendipita</taxon>
    </lineage>
</organism>
<dbReference type="Gene3D" id="2.60.40.790">
    <property type="match status" value="1"/>
</dbReference>
<accession>A0A0C3BCY0</accession>
<evidence type="ECO:0000313" key="6">
    <source>
        <dbReference type="EMBL" id="KIM29994.1"/>
    </source>
</evidence>
<reference evidence="7" key="2">
    <citation type="submission" date="2015-01" db="EMBL/GenBank/DDBJ databases">
        <title>Evolutionary Origins and Diversification of the Mycorrhizal Mutualists.</title>
        <authorList>
            <consortium name="DOE Joint Genome Institute"/>
            <consortium name="Mycorrhizal Genomics Consortium"/>
            <person name="Kohler A."/>
            <person name="Kuo A."/>
            <person name="Nagy L.G."/>
            <person name="Floudas D."/>
            <person name="Copeland A."/>
            <person name="Barry K.W."/>
            <person name="Cichocki N."/>
            <person name="Veneault-Fourrey C."/>
            <person name="LaButti K."/>
            <person name="Lindquist E.A."/>
            <person name="Lipzen A."/>
            <person name="Lundell T."/>
            <person name="Morin E."/>
            <person name="Murat C."/>
            <person name="Riley R."/>
            <person name="Ohm R."/>
            <person name="Sun H."/>
            <person name="Tunlid A."/>
            <person name="Henrissat B."/>
            <person name="Grigoriev I.V."/>
            <person name="Hibbett D.S."/>
            <person name="Martin F."/>
        </authorList>
    </citation>
    <scope>NUCLEOTIDE SEQUENCE [LARGE SCALE GENOMIC DNA]</scope>
    <source>
        <strain evidence="7">MAFF 305830</strain>
    </source>
</reference>